<evidence type="ECO:0000313" key="2">
    <source>
        <dbReference type="Proteomes" id="UP001142325"/>
    </source>
</evidence>
<gene>
    <name evidence="1" type="ORF">GCM10017596_23590</name>
</gene>
<dbReference type="Proteomes" id="UP001142325">
    <property type="component" value="Unassembled WGS sequence"/>
</dbReference>
<dbReference type="EMBL" id="BSET01000002">
    <property type="protein sequence ID" value="GLK02644.1"/>
    <property type="molecule type" value="Genomic_DNA"/>
</dbReference>
<proteinExistence type="predicted"/>
<sequence>MDVLLDRARLTEARDTLKAAKDAFDSAAKINDNLEAAIDRPHGKSKLRDRVGWFEANWAGNRDELTEMIENVHKGLDSIVTGWDEWEADAVASMEGK</sequence>
<organism evidence="1 2">
    <name type="scientific">Microbacterium keratanolyticum</name>
    <dbReference type="NCBI Taxonomy" id="67574"/>
    <lineage>
        <taxon>Bacteria</taxon>
        <taxon>Bacillati</taxon>
        <taxon>Actinomycetota</taxon>
        <taxon>Actinomycetes</taxon>
        <taxon>Micrococcales</taxon>
        <taxon>Microbacteriaceae</taxon>
        <taxon>Microbacterium</taxon>
    </lineage>
</organism>
<comment type="caution">
    <text evidence="1">The sequence shown here is derived from an EMBL/GenBank/DDBJ whole genome shotgun (WGS) entry which is preliminary data.</text>
</comment>
<dbReference type="AlphaFoldDB" id="A0A9W6HUX9"/>
<protein>
    <submittedName>
        <fullName evidence="1">Uncharacterized protein</fullName>
    </submittedName>
</protein>
<dbReference type="RefSeq" id="WP_204937489.1">
    <property type="nucleotide sequence ID" value="NZ_BAAAUM010000002.1"/>
</dbReference>
<keyword evidence="2" id="KW-1185">Reference proteome</keyword>
<reference evidence="1" key="1">
    <citation type="journal article" date="2014" name="Int. J. Syst. Evol. Microbiol.">
        <title>Complete genome sequence of Corynebacterium casei LMG S-19264T (=DSM 44701T), isolated from a smear-ripened cheese.</title>
        <authorList>
            <consortium name="US DOE Joint Genome Institute (JGI-PGF)"/>
            <person name="Walter F."/>
            <person name="Albersmeier A."/>
            <person name="Kalinowski J."/>
            <person name="Ruckert C."/>
        </authorList>
    </citation>
    <scope>NUCLEOTIDE SEQUENCE</scope>
    <source>
        <strain evidence="1">VKM Ac-1958</strain>
    </source>
</reference>
<accession>A0A9W6HUX9</accession>
<evidence type="ECO:0000313" key="1">
    <source>
        <dbReference type="EMBL" id="GLK02644.1"/>
    </source>
</evidence>
<name>A0A9W6HUX9_9MICO</name>
<reference evidence="1" key="2">
    <citation type="submission" date="2023-01" db="EMBL/GenBank/DDBJ databases">
        <authorList>
            <person name="Sun Q."/>
            <person name="Evtushenko L."/>
        </authorList>
    </citation>
    <scope>NUCLEOTIDE SEQUENCE</scope>
    <source>
        <strain evidence="1">VKM Ac-1958</strain>
    </source>
</reference>